<name>A0A1H4QN33_PSEAG</name>
<dbReference type="PANTHER" id="PTHR46743">
    <property type="entry name" value="TEICHOIC ACIDS EXPORT ATP-BINDING PROTEIN TAGH"/>
    <property type="match status" value="1"/>
</dbReference>
<protein>
    <submittedName>
        <fullName evidence="6">Lipopolysaccharide transport system ATP-binding protein</fullName>
    </submittedName>
</protein>
<feature type="domain" description="ABC transporter" evidence="5">
    <location>
        <begin position="9"/>
        <end position="251"/>
    </location>
</feature>
<evidence type="ECO:0000256" key="4">
    <source>
        <dbReference type="ARBA" id="ARBA00022840"/>
    </source>
</evidence>
<dbReference type="CDD" id="cd10147">
    <property type="entry name" value="Wzt_C-like"/>
    <property type="match status" value="1"/>
</dbReference>
<evidence type="ECO:0000259" key="5">
    <source>
        <dbReference type="PROSITE" id="PS50893"/>
    </source>
</evidence>
<sequence length="591" mass="64225">MPTMPDCAISLTGVSKTFRRFQHPGWRALDALGWPVSKRRYDQFQALADINLNIARGEKVALIGRNGAGKSTLLRLIAGQMRADAGQIRVNGQVQALMTLGTGFHPDFSGLENIRSALAYQGIAPSQVDACIEEIADFTELDSFLRRPVKEYSAGMYARLAFAVATTITPEVLIIDEILGAGDAYFLGKCIQRMKALTSQGATILFVSHDISSVQMLCDRGIWLEGGCIRQDGPLLPVSKAYLASIREQEERRVRARSMSLTRGQVCALTADGGQTSLLRLMGRDGVVPTQPLLVRAIDYGDASGQLGSIDMAGAQVGGSCLIIDSQFMNWQRVASSTNADCWAFGDFGGRYQHAPLQLAWPNGVPEGAWVQLQLRNSPSHPVLLEQYDPEQGVYCTLAEIAADNSQTWIDLRAPLQTEFTLGRNLRADLLADLQELSSDDRYGSGEVRITGFGFFDAGGTRRHTLITGEPAFAVIAFDADQVVLDPIPVVAIYRPDGTCVMQVIASLSGQRFVQLEGKGGIRVDFAPLLLGPGDYLVSVALFRELNLASAVEPSSYDLHDRCHALKVLPPSGIHVQIGVVNQPAHWELLP</sequence>
<dbReference type="GO" id="GO:0016887">
    <property type="term" value="F:ATP hydrolysis activity"/>
    <property type="evidence" value="ECO:0007669"/>
    <property type="project" value="InterPro"/>
</dbReference>
<dbReference type="InterPro" id="IPR050683">
    <property type="entry name" value="Bact_Polysacc_Export_ATP-bd"/>
</dbReference>
<dbReference type="InterPro" id="IPR003439">
    <property type="entry name" value="ABC_transporter-like_ATP-bd"/>
</dbReference>
<keyword evidence="7" id="KW-1185">Reference proteome</keyword>
<dbReference type="STRING" id="53406.SAMN05421553_0499"/>
<proteinExistence type="inferred from homology"/>
<keyword evidence="3" id="KW-0547">Nucleotide-binding</keyword>
<evidence type="ECO:0000313" key="6">
    <source>
        <dbReference type="EMBL" id="SEC20921.1"/>
    </source>
</evidence>
<accession>A0A1H4QN33</accession>
<dbReference type="InterPro" id="IPR029439">
    <property type="entry name" value="Wzt_C"/>
</dbReference>
<dbReference type="Gene3D" id="3.40.50.300">
    <property type="entry name" value="P-loop containing nucleotide triphosphate hydrolases"/>
    <property type="match status" value="1"/>
</dbReference>
<keyword evidence="2" id="KW-0813">Transport</keyword>
<evidence type="ECO:0000313" key="7">
    <source>
        <dbReference type="Proteomes" id="UP000242849"/>
    </source>
</evidence>
<dbReference type="InterPro" id="IPR015860">
    <property type="entry name" value="ABC_transpr_TagH-like"/>
</dbReference>
<evidence type="ECO:0000256" key="1">
    <source>
        <dbReference type="ARBA" id="ARBA00005417"/>
    </source>
</evidence>
<keyword evidence="4 6" id="KW-0067">ATP-binding</keyword>
<dbReference type="GO" id="GO:0140359">
    <property type="term" value="F:ABC-type transporter activity"/>
    <property type="evidence" value="ECO:0007669"/>
    <property type="project" value="InterPro"/>
</dbReference>
<dbReference type="OrthoDB" id="9778870at2"/>
<dbReference type="GO" id="GO:0005524">
    <property type="term" value="F:ATP binding"/>
    <property type="evidence" value="ECO:0007669"/>
    <property type="project" value="UniProtKB-KW"/>
</dbReference>
<dbReference type="CDD" id="cd03220">
    <property type="entry name" value="ABC_KpsT_Wzt"/>
    <property type="match status" value="1"/>
</dbReference>
<dbReference type="InterPro" id="IPR003593">
    <property type="entry name" value="AAA+_ATPase"/>
</dbReference>
<dbReference type="GO" id="GO:0016020">
    <property type="term" value="C:membrane"/>
    <property type="evidence" value="ECO:0007669"/>
    <property type="project" value="InterPro"/>
</dbReference>
<evidence type="ECO:0000256" key="3">
    <source>
        <dbReference type="ARBA" id="ARBA00022741"/>
    </source>
</evidence>
<gene>
    <name evidence="6" type="ORF">SAMN05421553_0499</name>
</gene>
<dbReference type="Proteomes" id="UP000242849">
    <property type="component" value="Unassembled WGS sequence"/>
</dbReference>
<dbReference type="RefSeq" id="WP_090376272.1">
    <property type="nucleotide sequence ID" value="NZ_FNSC01000001.1"/>
</dbReference>
<dbReference type="AlphaFoldDB" id="A0A1H4QN33"/>
<dbReference type="SUPFAM" id="SSF52540">
    <property type="entry name" value="P-loop containing nucleoside triphosphate hydrolases"/>
    <property type="match status" value="1"/>
</dbReference>
<organism evidence="6 7">
    <name type="scientific">Pseudomonas anguilliseptica</name>
    <dbReference type="NCBI Taxonomy" id="53406"/>
    <lineage>
        <taxon>Bacteria</taxon>
        <taxon>Pseudomonadati</taxon>
        <taxon>Pseudomonadota</taxon>
        <taxon>Gammaproteobacteria</taxon>
        <taxon>Pseudomonadales</taxon>
        <taxon>Pseudomonadaceae</taxon>
        <taxon>Pseudomonas</taxon>
    </lineage>
</organism>
<dbReference type="InterPro" id="IPR027417">
    <property type="entry name" value="P-loop_NTPase"/>
</dbReference>
<dbReference type="Gene3D" id="2.70.50.60">
    <property type="entry name" value="abc- transporter (atp binding component) like domain"/>
    <property type="match status" value="1"/>
</dbReference>
<dbReference type="EMBL" id="FNSC01000001">
    <property type="protein sequence ID" value="SEC20921.1"/>
    <property type="molecule type" value="Genomic_DNA"/>
</dbReference>
<reference evidence="7" key="1">
    <citation type="submission" date="2016-10" db="EMBL/GenBank/DDBJ databases">
        <authorList>
            <person name="Varghese N."/>
            <person name="Submissions S."/>
        </authorList>
    </citation>
    <scope>NUCLEOTIDE SEQUENCE [LARGE SCALE GENOMIC DNA]</scope>
    <source>
        <strain evidence="7">DSM 12111</strain>
    </source>
</reference>
<comment type="similarity">
    <text evidence="1">Belongs to the ABC transporter superfamily.</text>
</comment>
<dbReference type="Pfam" id="PF00005">
    <property type="entry name" value="ABC_tran"/>
    <property type="match status" value="1"/>
</dbReference>
<evidence type="ECO:0000256" key="2">
    <source>
        <dbReference type="ARBA" id="ARBA00022448"/>
    </source>
</evidence>
<dbReference type="Pfam" id="PF14524">
    <property type="entry name" value="Wzt_C"/>
    <property type="match status" value="1"/>
</dbReference>
<dbReference type="PANTHER" id="PTHR46743:SF2">
    <property type="entry name" value="TEICHOIC ACIDS EXPORT ATP-BINDING PROTEIN TAGH"/>
    <property type="match status" value="1"/>
</dbReference>
<dbReference type="SMART" id="SM00382">
    <property type="entry name" value="AAA"/>
    <property type="match status" value="1"/>
</dbReference>
<dbReference type="PROSITE" id="PS50893">
    <property type="entry name" value="ABC_TRANSPORTER_2"/>
    <property type="match status" value="1"/>
</dbReference>